<gene>
    <name evidence="1" type="ORF">ACFQKE_19880</name>
</gene>
<dbReference type="Proteomes" id="UP001596434">
    <property type="component" value="Unassembled WGS sequence"/>
</dbReference>
<keyword evidence="2" id="KW-1185">Reference proteome</keyword>
<evidence type="ECO:0008006" key="3">
    <source>
        <dbReference type="Google" id="ProtNLM"/>
    </source>
</evidence>
<evidence type="ECO:0000313" key="2">
    <source>
        <dbReference type="Proteomes" id="UP001596434"/>
    </source>
</evidence>
<evidence type="ECO:0000313" key="1">
    <source>
        <dbReference type="EMBL" id="MFC7257514.1"/>
    </source>
</evidence>
<proteinExistence type="predicted"/>
<reference evidence="1 2" key="1">
    <citation type="journal article" date="2019" name="Int. J. Syst. Evol. Microbiol.">
        <title>The Global Catalogue of Microorganisms (GCM) 10K type strain sequencing project: providing services to taxonomists for standard genome sequencing and annotation.</title>
        <authorList>
            <consortium name="The Broad Institute Genomics Platform"/>
            <consortium name="The Broad Institute Genome Sequencing Center for Infectious Disease"/>
            <person name="Wu L."/>
            <person name="Ma J."/>
        </authorList>
    </citation>
    <scope>NUCLEOTIDE SEQUENCE [LARGE SCALE GENOMIC DNA]</scope>
    <source>
        <strain evidence="1 2">GX21</strain>
    </source>
</reference>
<dbReference type="InterPro" id="IPR027417">
    <property type="entry name" value="P-loop_NTPase"/>
</dbReference>
<dbReference type="SUPFAM" id="SSF52540">
    <property type="entry name" value="P-loop containing nucleoside triphosphate hydrolases"/>
    <property type="match status" value="1"/>
</dbReference>
<comment type="caution">
    <text evidence="1">The sequence shown here is derived from an EMBL/GenBank/DDBJ whole genome shotgun (WGS) entry which is preliminary data.</text>
</comment>
<dbReference type="RefSeq" id="WP_379707282.1">
    <property type="nucleotide sequence ID" value="NZ_JBHTAT010000008.1"/>
</dbReference>
<sequence length="178" mass="19888">MYRGGRDRTPDIPISLTAEQLTHHVLRASTTGSGKTTAMVNDGLSAYEELNGPIFIFDKKGGSMATEYKKHFRRFGDLDEVIHLRYRARTVSFQPSFDIRPQVAAGMSREAAVQEKVDRYNELEYVLGEEQHNQAFVAQEILSNPSSLSSTRCTGTRPAISDLLGAATRMQTEQAFRT</sequence>
<name>A0ABD6A439_9EURY</name>
<dbReference type="EMBL" id="JBHTAT010000008">
    <property type="protein sequence ID" value="MFC7257514.1"/>
    <property type="molecule type" value="Genomic_DNA"/>
</dbReference>
<protein>
    <recommendedName>
        <fullName evidence="3">Helicase HerA central domain-containing protein</fullName>
    </recommendedName>
</protein>
<accession>A0ABD6A439</accession>
<organism evidence="1 2">
    <name type="scientific">Haloplanus litoreus</name>
    <dbReference type="NCBI Taxonomy" id="767515"/>
    <lineage>
        <taxon>Archaea</taxon>
        <taxon>Methanobacteriati</taxon>
        <taxon>Methanobacteriota</taxon>
        <taxon>Stenosarchaea group</taxon>
        <taxon>Halobacteria</taxon>
        <taxon>Halobacteriales</taxon>
        <taxon>Haloferacaceae</taxon>
        <taxon>Haloplanus</taxon>
    </lineage>
</organism>
<dbReference type="AlphaFoldDB" id="A0ABD6A439"/>
<dbReference type="Gene3D" id="3.40.50.300">
    <property type="entry name" value="P-loop containing nucleotide triphosphate hydrolases"/>
    <property type="match status" value="1"/>
</dbReference>